<dbReference type="SUPFAM" id="SSF52540">
    <property type="entry name" value="P-loop containing nucleoside triphosphate hydrolases"/>
    <property type="match status" value="2"/>
</dbReference>
<evidence type="ECO:0000259" key="3">
    <source>
        <dbReference type="PROSITE" id="PS50893"/>
    </source>
</evidence>
<dbReference type="PROSITE" id="PS50893">
    <property type="entry name" value="ABC_TRANSPORTER_2"/>
    <property type="match status" value="2"/>
</dbReference>
<dbReference type="SMART" id="SM00382">
    <property type="entry name" value="AAA"/>
    <property type="match status" value="2"/>
</dbReference>
<dbReference type="PROSITE" id="PS00211">
    <property type="entry name" value="ABC_TRANSPORTER_1"/>
    <property type="match status" value="1"/>
</dbReference>
<dbReference type="CDD" id="cd03215">
    <property type="entry name" value="ABC_Carb_Monos_II"/>
    <property type="match status" value="1"/>
</dbReference>
<evidence type="ECO:0000256" key="1">
    <source>
        <dbReference type="ARBA" id="ARBA00022741"/>
    </source>
</evidence>
<dbReference type="PANTHER" id="PTHR43790:SF4">
    <property type="entry name" value="GUANOSINE IMPORT ATP-BINDING PROTEIN NUPO"/>
    <property type="match status" value="1"/>
</dbReference>
<keyword evidence="5" id="KW-1185">Reference proteome</keyword>
<dbReference type="Pfam" id="PF00005">
    <property type="entry name" value="ABC_tran"/>
    <property type="match status" value="2"/>
</dbReference>
<name>A0A512DY30_9PROT</name>
<protein>
    <submittedName>
        <fullName evidence="4">ABC transporter ATP-binding protein</fullName>
    </submittedName>
</protein>
<evidence type="ECO:0000256" key="2">
    <source>
        <dbReference type="ARBA" id="ARBA00022840"/>
    </source>
</evidence>
<dbReference type="Gene3D" id="3.40.50.300">
    <property type="entry name" value="P-loop containing nucleotide triphosphate hydrolases"/>
    <property type="match status" value="2"/>
</dbReference>
<sequence>MTKRFGGLTALDDVTMRVSAGSFHALLGENGAGKSTLVKCIMGYYHADQGQVAVGEQEREIANPRDAHALGVGMVYQHFTLVPGMTVAENLVLSRSHVPAVVKWADERRALDAFMAGMPFRVPLDVPVSALAAGEKQKLEILKQLYLKNRFLILDEPTSVLTPGEADEVLGLLRRMTREGKLTVLTITHKFREVMAYADEVTVLRRGKFAGTGRVADLSRSDMAEMMIGAREIPHGASRLDNAIGEPRLQITGLKALNDGGLPALEDLDLTVWAGEVVGIAGVSGNGQRELVEVLAGQRPSAAGEVRIGGELYGATRAEIKRHRLCLLPEEPLRNACVARMSVAENMSFRSFDDPPFARGGWWLNGSAMRGAARDLISLYKVKTPGPDAPIGTLSGGNVQRAVLARELAHDVRVLIVANPCFGLDFAAVSEIRSQIMQARNRGAAVLLVSEDLDELFELADRILVMFDGHLVYETPTPDADLSVIGQHMAGH</sequence>
<feature type="domain" description="ABC transporter" evidence="3">
    <location>
        <begin position="249"/>
        <end position="485"/>
    </location>
</feature>
<feature type="domain" description="ABC transporter" evidence="3">
    <location>
        <begin position="1"/>
        <end position="231"/>
    </location>
</feature>
<dbReference type="EMBL" id="BJYZ01000027">
    <property type="protein sequence ID" value="GEO41388.1"/>
    <property type="molecule type" value="Genomic_DNA"/>
</dbReference>
<dbReference type="PANTHER" id="PTHR43790">
    <property type="entry name" value="CARBOHYDRATE TRANSPORT ATP-BINDING PROTEIN MG119-RELATED"/>
    <property type="match status" value="1"/>
</dbReference>
<keyword evidence="2 4" id="KW-0067">ATP-binding</keyword>
<organism evidence="4 5">
    <name type="scientific">Skermanella aerolata</name>
    <dbReference type="NCBI Taxonomy" id="393310"/>
    <lineage>
        <taxon>Bacteria</taxon>
        <taxon>Pseudomonadati</taxon>
        <taxon>Pseudomonadota</taxon>
        <taxon>Alphaproteobacteria</taxon>
        <taxon>Rhodospirillales</taxon>
        <taxon>Azospirillaceae</taxon>
        <taxon>Skermanella</taxon>
    </lineage>
</organism>
<dbReference type="AlphaFoldDB" id="A0A512DY30"/>
<proteinExistence type="predicted"/>
<dbReference type="Proteomes" id="UP000321523">
    <property type="component" value="Unassembled WGS sequence"/>
</dbReference>
<dbReference type="InterPro" id="IPR003593">
    <property type="entry name" value="AAA+_ATPase"/>
</dbReference>
<evidence type="ECO:0000313" key="4">
    <source>
        <dbReference type="EMBL" id="GEO41388.1"/>
    </source>
</evidence>
<reference evidence="4 5" key="1">
    <citation type="submission" date="2019-07" db="EMBL/GenBank/DDBJ databases">
        <title>Whole genome shotgun sequence of Skermanella aerolata NBRC 106429.</title>
        <authorList>
            <person name="Hosoyama A."/>
            <person name="Uohara A."/>
            <person name="Ohji S."/>
            <person name="Ichikawa N."/>
        </authorList>
    </citation>
    <scope>NUCLEOTIDE SEQUENCE [LARGE SCALE GENOMIC DNA]</scope>
    <source>
        <strain evidence="4 5">NBRC 106429</strain>
    </source>
</reference>
<dbReference type="GO" id="GO:0016887">
    <property type="term" value="F:ATP hydrolysis activity"/>
    <property type="evidence" value="ECO:0007669"/>
    <property type="project" value="InterPro"/>
</dbReference>
<dbReference type="InterPro" id="IPR050107">
    <property type="entry name" value="ABC_carbohydrate_import_ATPase"/>
</dbReference>
<dbReference type="InterPro" id="IPR027417">
    <property type="entry name" value="P-loop_NTPase"/>
</dbReference>
<keyword evidence="1" id="KW-0547">Nucleotide-binding</keyword>
<dbReference type="GO" id="GO:0005524">
    <property type="term" value="F:ATP binding"/>
    <property type="evidence" value="ECO:0007669"/>
    <property type="project" value="UniProtKB-KW"/>
</dbReference>
<dbReference type="InterPro" id="IPR017871">
    <property type="entry name" value="ABC_transporter-like_CS"/>
</dbReference>
<comment type="caution">
    <text evidence="4">The sequence shown here is derived from an EMBL/GenBank/DDBJ whole genome shotgun (WGS) entry which is preliminary data.</text>
</comment>
<evidence type="ECO:0000313" key="5">
    <source>
        <dbReference type="Proteomes" id="UP000321523"/>
    </source>
</evidence>
<gene>
    <name evidence="4" type="ORF">SAE02_55360</name>
</gene>
<dbReference type="InterPro" id="IPR003439">
    <property type="entry name" value="ABC_transporter-like_ATP-bd"/>
</dbReference>
<dbReference type="CDD" id="cd03216">
    <property type="entry name" value="ABC_Carb_Monos_I"/>
    <property type="match status" value="1"/>
</dbReference>
<accession>A0A512DY30</accession>